<feature type="chain" id="PRO_5002644545" evidence="1">
    <location>
        <begin position="23"/>
        <end position="80"/>
    </location>
</feature>
<organism evidence="2">
    <name type="scientific">Xenopsylla cheopis</name>
    <name type="common">Oriental rat flea</name>
    <name type="synonym">Pulex cheopis</name>
    <dbReference type="NCBI Taxonomy" id="163159"/>
    <lineage>
        <taxon>Eukaryota</taxon>
        <taxon>Metazoa</taxon>
        <taxon>Ecdysozoa</taxon>
        <taxon>Arthropoda</taxon>
        <taxon>Hexapoda</taxon>
        <taxon>Insecta</taxon>
        <taxon>Pterygota</taxon>
        <taxon>Neoptera</taxon>
        <taxon>Endopterygota</taxon>
        <taxon>Siphonaptera</taxon>
        <taxon>Pulicidae</taxon>
        <taxon>Xenopsyllinae</taxon>
        <taxon>Xenopsylla</taxon>
    </lineage>
</organism>
<keyword evidence="1" id="KW-0732">Signal</keyword>
<dbReference type="AlphaFoldDB" id="A2IAD1"/>
<feature type="signal peptide" evidence="1">
    <location>
        <begin position="1"/>
        <end position="22"/>
    </location>
</feature>
<evidence type="ECO:0000256" key="1">
    <source>
        <dbReference type="SAM" id="SignalP"/>
    </source>
</evidence>
<dbReference type="PROSITE" id="PS51257">
    <property type="entry name" value="PROKAR_LIPOPROTEIN"/>
    <property type="match status" value="1"/>
</dbReference>
<proteinExistence type="evidence at transcript level"/>
<accession>A2IAD1</accession>
<dbReference type="EMBL" id="EF179445">
    <property type="protein sequence ID" value="ABM55451.1"/>
    <property type="molecule type" value="mRNA"/>
</dbReference>
<name>A2IAD1_XENCH</name>
<protein>
    <submittedName>
        <fullName evidence="2">Putative secreted salivary protein</fullName>
    </submittedName>
</protein>
<reference evidence="2" key="1">
    <citation type="journal article" date="2007" name="BMC Genomics">
        <title>An insight into the sialome of the oriental rat flea, Xenopsylla cheopis (Rots).</title>
        <authorList>
            <person name="Andersen J.F."/>
            <person name="Hinnebusch B.J."/>
            <person name="Lucas D.A."/>
            <person name="Conrads T.P."/>
            <person name="Veenstra T.D."/>
            <person name="Pham V.M."/>
            <person name="Ribeiro J.M."/>
        </authorList>
    </citation>
    <scope>NUCLEOTIDE SEQUENCE</scope>
    <source>
        <tissue evidence="2">Salivary gland</tissue>
    </source>
</reference>
<evidence type="ECO:0000313" key="2">
    <source>
        <dbReference type="EMBL" id="ABM55451.1"/>
    </source>
</evidence>
<sequence length="80" mass="8639">MKFLTIIFVAITIISCFLGAMGDTCTQISGTYQFKDECKTKLYGDEGCKSACNTDCSGKNGYCGNGDSKTPDEDTCYCVN</sequence>